<dbReference type="PANTHER" id="PTHR23198">
    <property type="entry name" value="NUCLEOPORIN"/>
    <property type="match status" value="1"/>
</dbReference>
<feature type="compositionally biased region" description="Polar residues" evidence="12">
    <location>
        <begin position="1022"/>
        <end position="1040"/>
    </location>
</feature>
<evidence type="ECO:0000256" key="12">
    <source>
        <dbReference type="SAM" id="MobiDB-lite"/>
    </source>
</evidence>
<dbReference type="Pfam" id="PF12110">
    <property type="entry name" value="Nup96"/>
    <property type="match status" value="1"/>
</dbReference>
<dbReference type="PROSITE" id="PS51434">
    <property type="entry name" value="NUP_C"/>
    <property type="match status" value="1"/>
</dbReference>
<dbReference type="Pfam" id="PF21240">
    <property type="entry name" value="Nup98_GLEBS"/>
    <property type="match status" value="1"/>
</dbReference>
<feature type="region of interest" description="Disordered" evidence="12">
    <location>
        <begin position="809"/>
        <end position="837"/>
    </location>
</feature>
<dbReference type="GO" id="GO:0003723">
    <property type="term" value="F:RNA binding"/>
    <property type="evidence" value="ECO:0007669"/>
    <property type="project" value="TreeGrafter"/>
</dbReference>
<feature type="region of interest" description="Disordered" evidence="12">
    <location>
        <begin position="857"/>
        <end position="932"/>
    </location>
</feature>
<feature type="compositionally biased region" description="Polar residues" evidence="12">
    <location>
        <begin position="857"/>
        <end position="866"/>
    </location>
</feature>
<evidence type="ECO:0000256" key="3">
    <source>
        <dbReference type="ARBA" id="ARBA00008926"/>
    </source>
</evidence>
<dbReference type="InterPro" id="IPR036903">
    <property type="entry name" value="Nup98_auto-Pept-S59_dom_sf"/>
</dbReference>
<dbReference type="PANTHER" id="PTHR23198:SF6">
    <property type="entry name" value="NUCLEAR PORE COMPLEX PROTEIN NUP98-NUP96"/>
    <property type="match status" value="1"/>
</dbReference>
<dbReference type="Gene3D" id="1.10.10.2360">
    <property type="match status" value="1"/>
</dbReference>
<dbReference type="InterPro" id="IPR037665">
    <property type="entry name" value="Nucleoporin_S59-like"/>
</dbReference>
<dbReference type="Proteomes" id="UP000792457">
    <property type="component" value="Unassembled WGS sequence"/>
</dbReference>
<dbReference type="SUPFAM" id="SSF82215">
    <property type="entry name" value="C-terminal autoproteolytic domain of nucleoporin nup98"/>
    <property type="match status" value="1"/>
</dbReference>
<dbReference type="Pfam" id="PF04096">
    <property type="entry name" value="Nucleoporin2"/>
    <property type="match status" value="1"/>
</dbReference>
<dbReference type="GO" id="GO:0008139">
    <property type="term" value="F:nuclear localization sequence binding"/>
    <property type="evidence" value="ECO:0007669"/>
    <property type="project" value="TreeGrafter"/>
</dbReference>
<evidence type="ECO:0000313" key="15">
    <source>
        <dbReference type="Proteomes" id="UP000792457"/>
    </source>
</evidence>
<dbReference type="Gene3D" id="3.30.1610.10">
    <property type="entry name" value="Peptidase S59, nucleoporin"/>
    <property type="match status" value="1"/>
</dbReference>
<feature type="region of interest" description="Disordered" evidence="12">
    <location>
        <begin position="1522"/>
        <end position="1545"/>
    </location>
</feature>
<sequence>MASPAPPPSRIRFTKITNFELGSTFGGAATPGVTPFGTPTMANAGVATAFGKPAAAPGQQVFGAAPSTSLFGSAATGTPGAATGPQGGSLFGGTGTATTFGLGQTGQSAFGFSSATATPNIFGATPGAGAPGTGGLFGASTSTAPTQVSTSNAVVPFGAPAKPTTGFGTLGAFGQTAATPQQTGGLFGNTSGGMFSAGFGAAPGATAVAGTPVKFSPLVGTDNMVKNGVQQTINTRHQCITCMKEYESKSLEELRMEDYAAGRRGAGAAASVPGATNSMVTPGFGATGNVFGANTGSTTAGSLFGNPATGTTAGVFSSATTSANSGFSFSVPGSNLFGASNASKPFGATPQPSALFGSGSTTNAFGTQSMGFTGFGQQNQSIGLFGQNKSPFGNTGTAALSFGAGTSANPAGAAQPAQGTNIFGAKPATATNTFGSPGGFGTSTSTAPPAFGNAFGTSATGTSGGTGLNLGQPSLFGNTAAKPAGTGMFGTGTTGTTGSLFVGTSTAPGLGGTNTFGAGNTSLGLVTGGSSIFGSGNTMSGLGTLGSGNQLGQGMLGANTGTGLLGSGSTLGTGTNTLQWPSGSGGLGLSLGNQSGTGLMGYSGNTSLLGNTQLGGGGLGGTGSMGLGAVGSGAGVASGTGGGAQHVMAVSSLPFGDSRLFRDLLPSSSKLDDVLKTTNPAAQKALMAGSQFKVSPHSGNSGSKVKVKPLGASALSKRSLFDGLEEEDASLLTVFSPRTGSKRLTLKPKTPGASNTDSSVNVGDRSTNSTPTAGPSNGPSLSLRARLAGSSAIWDKDSPRQNAECSTWLHKSNSNSKEPSKTGSFSQLQNSTNHESPNVILANESALDLENTMTDLRTRIDSSGSTPVGRPPHRKKDIESPPDGRSKHSLDPGDDVGDEVDSEVSLTLELGNSPDKGIEDLRREDDDELEPHPTGIVLRRTGYYTIPSLDELATMVEEVEGDDGEKKVSVIVENFTVGREGYGNVFFPESFDVGGLNLDEIVHFRHKEIVVYPGDEEEEGQDGTSSSGPRGLSSKPTSSRKPPVGSGLNRKAQVTLDRVWPVDKVTRTPVTDPDRLAAMNYEEKLQRVCAQMRTRFVEYRPQTGSWVFKVDHFSKYGLSDSDDDELPPLLPMPGTGPGSTATVGPTTGVAPGANAVVNGTNNKKVKRIPLHPQENGILGHPRDEQMDSMAEESAVDSNRGNGWSPDGASGKRFQSLNAGKEVYENGFHDGGIRPSVALSPTAQMAQQLGTSTHKVQLMKASFFADEGDDIDAELVEKRPFQPLLAKSRESVDKSEENSGPKPAGDLFRTRFSCRDPTILSRNQSERGFGKETSHGLFPKPSGPPSTVSSSSASPFLLPLQETPPPQSVPIPLVSKASSTSSRPSLFPPHPLVHRSKIAVLRHRGRHLKRSDLVQTLLPSLDNQSLLLADLGLFIGRKFRSGWGPGMKLSAITSAKVAADSMSVERKLFSPLVPLSNGRNSSDYSGVVVQQLHLLGGTRNSRIFETWIEPHLWVQLQHSVISDDDDSFSKNKSNESSEDLEPDLNVPCPRFLPRPGKDIIHAHHELAHSEEGDDIDPEYPEYHLSSYSRLVWDLCCALWGRLPELEDDLEEEKISNSHKVTMARRRALSEWLQQAADQLARGKGRKGGAGEMGDDAHTKIIFNLLTRRRLLEACEAAQKKGDHFLALLLSGGNWNCRAQLRKQLGAWSRVGADDFISDGRMKLMSLKAGTLLLPTTSVQHGTIDCCRGLDWKRAFALHLWYVCSPICSITDALKEYESACIDEQKNFDDNEDKDSSDRASLYAPPPAPHYLEAEQICQKMEIGGSGKLPYYDLCFHMLKLYSCRSHSLEALLNTATHTPDPLDVRLSWLLCVSLNALGYTHLSAEALASLHQGMAALLESHGLWHWALFPLLHLENPKRRKACVLSMLSRHVRLPGSDMLPEEEEIYVQRESFVINHLRIPSSWVYHAKANLAAALHRHGDTAWCLAKAGLWNECHKVILKHIAADAVINENLDYLRELLAQLAPEERSQTISGWASGGQVFWDYLEVLSEIETMMNRREKSIQSELDCTNEGYCLERLQPKLSSLCSRLITLPCNSAKESKGSVETPSASRVLAYLVTQLPMPPDYLMQELRHLVEVHLDQVTDNDEDLEKSYVMT</sequence>
<evidence type="ECO:0000256" key="8">
    <source>
        <dbReference type="ARBA" id="ARBA00022927"/>
    </source>
</evidence>
<dbReference type="GO" id="GO:0017056">
    <property type="term" value="F:structural constituent of nuclear pore"/>
    <property type="evidence" value="ECO:0007669"/>
    <property type="project" value="InterPro"/>
</dbReference>
<feature type="region of interest" description="Disordered" evidence="12">
    <location>
        <begin position="1173"/>
        <end position="1210"/>
    </location>
</feature>
<comment type="similarity">
    <text evidence="3">Belongs to the nucleoporin GLFG family.</text>
</comment>
<dbReference type="Gene3D" id="1.25.40.690">
    <property type="match status" value="1"/>
</dbReference>
<organism evidence="14 15">
    <name type="scientific">Ladona fulva</name>
    <name type="common">Scarce chaser dragonfly</name>
    <name type="synonym">Libellula fulva</name>
    <dbReference type="NCBI Taxonomy" id="123851"/>
    <lineage>
        <taxon>Eukaryota</taxon>
        <taxon>Metazoa</taxon>
        <taxon>Ecdysozoa</taxon>
        <taxon>Arthropoda</taxon>
        <taxon>Hexapoda</taxon>
        <taxon>Insecta</taxon>
        <taxon>Pterygota</taxon>
        <taxon>Palaeoptera</taxon>
        <taxon>Odonata</taxon>
        <taxon>Epiprocta</taxon>
        <taxon>Anisoptera</taxon>
        <taxon>Libelluloidea</taxon>
        <taxon>Libellulidae</taxon>
        <taxon>Ladona</taxon>
    </lineage>
</organism>
<accession>A0A8K0K891</accession>
<dbReference type="GO" id="GO:0044614">
    <property type="term" value="C:nuclear pore cytoplasmic filaments"/>
    <property type="evidence" value="ECO:0007669"/>
    <property type="project" value="TreeGrafter"/>
</dbReference>
<gene>
    <name evidence="14" type="ORF">J437_LFUL010864</name>
</gene>
<dbReference type="EMBL" id="KZ308472">
    <property type="protein sequence ID" value="KAG8230236.1"/>
    <property type="molecule type" value="Genomic_DNA"/>
</dbReference>
<dbReference type="OrthoDB" id="3797628at2759"/>
<feature type="compositionally biased region" description="Polar residues" evidence="12">
    <location>
        <begin position="809"/>
        <end position="836"/>
    </location>
</feature>
<evidence type="ECO:0000256" key="10">
    <source>
        <dbReference type="ARBA" id="ARBA00023132"/>
    </source>
</evidence>
<dbReference type="GO" id="GO:0006606">
    <property type="term" value="P:protein import into nucleus"/>
    <property type="evidence" value="ECO:0007669"/>
    <property type="project" value="TreeGrafter"/>
</dbReference>
<dbReference type="GO" id="GO:0000973">
    <property type="term" value="P:post-transcriptional tethering of RNA polymerase II gene DNA at nuclear periphery"/>
    <property type="evidence" value="ECO:0007669"/>
    <property type="project" value="TreeGrafter"/>
</dbReference>
<feature type="compositionally biased region" description="Basic and acidic residues" evidence="12">
    <location>
        <begin position="1286"/>
        <end position="1298"/>
    </location>
</feature>
<reference evidence="14" key="2">
    <citation type="submission" date="2017-10" db="EMBL/GenBank/DDBJ databases">
        <title>Ladona fulva Genome sequencing and assembly.</title>
        <authorList>
            <person name="Murali S."/>
            <person name="Richards S."/>
            <person name="Bandaranaike D."/>
            <person name="Bellair M."/>
            <person name="Blankenburg K."/>
            <person name="Chao H."/>
            <person name="Dinh H."/>
            <person name="Doddapaneni H."/>
            <person name="Dugan-Rocha S."/>
            <person name="Elkadiri S."/>
            <person name="Gnanaolivu R."/>
            <person name="Hernandez B."/>
            <person name="Skinner E."/>
            <person name="Javaid M."/>
            <person name="Lee S."/>
            <person name="Li M."/>
            <person name="Ming W."/>
            <person name="Munidasa M."/>
            <person name="Muniz J."/>
            <person name="Nguyen L."/>
            <person name="Hughes D."/>
            <person name="Osuji N."/>
            <person name="Pu L.-L."/>
            <person name="Puazo M."/>
            <person name="Qu C."/>
            <person name="Quiroz J."/>
            <person name="Raj R."/>
            <person name="Weissenberger G."/>
            <person name="Xin Y."/>
            <person name="Zou X."/>
            <person name="Han Y."/>
            <person name="Worley K."/>
            <person name="Muzny D."/>
            <person name="Gibbs R."/>
        </authorList>
    </citation>
    <scope>NUCLEOTIDE SEQUENCE</scope>
    <source>
        <strain evidence="14">Sampled in the wild</strain>
    </source>
</reference>
<reference evidence="14" key="1">
    <citation type="submission" date="2013-04" db="EMBL/GenBank/DDBJ databases">
        <authorList>
            <person name="Qu J."/>
            <person name="Murali S.C."/>
            <person name="Bandaranaike D."/>
            <person name="Bellair M."/>
            <person name="Blankenburg K."/>
            <person name="Chao H."/>
            <person name="Dinh H."/>
            <person name="Doddapaneni H."/>
            <person name="Downs B."/>
            <person name="Dugan-Rocha S."/>
            <person name="Elkadiri S."/>
            <person name="Gnanaolivu R.D."/>
            <person name="Hernandez B."/>
            <person name="Javaid M."/>
            <person name="Jayaseelan J.C."/>
            <person name="Lee S."/>
            <person name="Li M."/>
            <person name="Ming W."/>
            <person name="Munidasa M."/>
            <person name="Muniz J."/>
            <person name="Nguyen L."/>
            <person name="Ongeri F."/>
            <person name="Osuji N."/>
            <person name="Pu L.-L."/>
            <person name="Puazo M."/>
            <person name="Qu C."/>
            <person name="Quiroz J."/>
            <person name="Raj R."/>
            <person name="Weissenberger G."/>
            <person name="Xin Y."/>
            <person name="Zou X."/>
            <person name="Han Y."/>
            <person name="Richards S."/>
            <person name="Worley K."/>
            <person name="Muzny D."/>
            <person name="Gibbs R."/>
        </authorList>
    </citation>
    <scope>NUCLEOTIDE SEQUENCE</scope>
    <source>
        <strain evidence="14">Sampled in the wild</strain>
    </source>
</reference>
<dbReference type="GO" id="GO:0006405">
    <property type="term" value="P:RNA export from nucleus"/>
    <property type="evidence" value="ECO:0007669"/>
    <property type="project" value="TreeGrafter"/>
</dbReference>
<comment type="caution">
    <text evidence="14">The sequence shown here is derived from an EMBL/GenBank/DDBJ whole genome shotgun (WGS) entry which is preliminary data.</text>
</comment>
<feature type="compositionally biased region" description="Polar residues" evidence="12">
    <location>
        <begin position="752"/>
        <end position="779"/>
    </location>
</feature>
<dbReference type="GO" id="GO:0051028">
    <property type="term" value="P:mRNA transport"/>
    <property type="evidence" value="ECO:0007669"/>
    <property type="project" value="UniProtKB-KW"/>
</dbReference>
<dbReference type="GO" id="GO:0034398">
    <property type="term" value="P:telomere tethering at nuclear periphery"/>
    <property type="evidence" value="ECO:0007669"/>
    <property type="project" value="TreeGrafter"/>
</dbReference>
<comment type="subcellular location">
    <subcellularLocation>
        <location evidence="2">Nucleus membrane</location>
        <topology evidence="2">Peripheral membrane protein</topology>
        <orientation evidence="2">Nucleoplasmic side</orientation>
    </subcellularLocation>
    <subcellularLocation>
        <location evidence="1">Nucleus</location>
        <location evidence="1">Nuclear pore complex</location>
    </subcellularLocation>
</comment>
<dbReference type="FunFam" id="1.10.10.2360:FF:000001">
    <property type="entry name" value="Nuclear pore complex protein Nup98-Nup96"/>
    <property type="match status" value="1"/>
</dbReference>
<feature type="domain" description="Peptidase S59" evidence="13">
    <location>
        <begin position="940"/>
        <end position="1113"/>
    </location>
</feature>
<keyword evidence="8" id="KW-0653">Protein transport</keyword>
<evidence type="ECO:0000256" key="2">
    <source>
        <dbReference type="ARBA" id="ARBA00004620"/>
    </source>
</evidence>
<feature type="compositionally biased region" description="Basic and acidic residues" evidence="12">
    <location>
        <begin position="876"/>
        <end position="891"/>
    </location>
</feature>
<name>A0A8K0K891_LADFU</name>
<proteinExistence type="inferred from homology"/>
<keyword evidence="15" id="KW-1185">Reference proteome</keyword>
<evidence type="ECO:0000256" key="1">
    <source>
        <dbReference type="ARBA" id="ARBA00004567"/>
    </source>
</evidence>
<keyword evidence="10" id="KW-0906">Nuclear pore complex</keyword>
<keyword evidence="11" id="KW-0539">Nucleus</keyword>
<keyword evidence="9" id="KW-0811">Translocation</keyword>
<evidence type="ECO:0000313" key="14">
    <source>
        <dbReference type="EMBL" id="KAG8230236.1"/>
    </source>
</evidence>
<feature type="compositionally biased region" description="Acidic residues" evidence="12">
    <location>
        <begin position="892"/>
        <end position="902"/>
    </location>
</feature>
<feature type="region of interest" description="Disordered" evidence="12">
    <location>
        <begin position="741"/>
        <end position="783"/>
    </location>
</feature>
<feature type="compositionally biased region" description="Basic and acidic residues" evidence="12">
    <location>
        <begin position="1323"/>
        <end position="1333"/>
    </location>
</feature>
<evidence type="ECO:0000259" key="13">
    <source>
        <dbReference type="PROSITE" id="PS51434"/>
    </source>
</evidence>
<keyword evidence="5" id="KW-0813">Transport</keyword>
<protein>
    <recommendedName>
        <fullName evidence="4">Nuclear pore complex protein Nup98-Nup96</fullName>
    </recommendedName>
</protein>
<evidence type="ECO:0000256" key="11">
    <source>
        <dbReference type="ARBA" id="ARBA00023242"/>
    </source>
</evidence>
<evidence type="ECO:0000256" key="6">
    <source>
        <dbReference type="ARBA" id="ARBA00022813"/>
    </source>
</evidence>
<keyword evidence="7" id="KW-0509">mRNA transport</keyword>
<dbReference type="GO" id="GO:0031965">
    <property type="term" value="C:nuclear membrane"/>
    <property type="evidence" value="ECO:0007669"/>
    <property type="project" value="UniProtKB-SubCell"/>
</dbReference>
<feature type="region of interest" description="Disordered" evidence="12">
    <location>
        <begin position="1285"/>
        <end position="1367"/>
    </location>
</feature>
<evidence type="ECO:0000256" key="7">
    <source>
        <dbReference type="ARBA" id="ARBA00022816"/>
    </source>
</evidence>
<keyword evidence="6" id="KW-0068">Autocatalytic cleavage</keyword>
<feature type="compositionally biased region" description="Low complexity" evidence="12">
    <location>
        <begin position="1344"/>
        <end position="1359"/>
    </location>
</feature>
<dbReference type="InterPro" id="IPR021967">
    <property type="entry name" value="Nup98_C"/>
</dbReference>
<dbReference type="InterPro" id="IPR007230">
    <property type="entry name" value="Nup98_auto-Pept-S59_dom"/>
</dbReference>
<feature type="region of interest" description="Disordered" evidence="12">
    <location>
        <begin position="1013"/>
        <end position="1052"/>
    </location>
</feature>
<evidence type="ECO:0000256" key="4">
    <source>
        <dbReference type="ARBA" id="ARBA00013472"/>
    </source>
</evidence>
<feature type="region of interest" description="Disordered" evidence="12">
    <location>
        <begin position="1133"/>
        <end position="1161"/>
    </location>
</feature>
<evidence type="ECO:0000256" key="9">
    <source>
        <dbReference type="ARBA" id="ARBA00023010"/>
    </source>
</evidence>
<evidence type="ECO:0000256" key="5">
    <source>
        <dbReference type="ARBA" id="ARBA00022448"/>
    </source>
</evidence>